<keyword evidence="1" id="KW-1133">Transmembrane helix</keyword>
<comment type="caution">
    <text evidence="2">The sequence shown here is derived from an EMBL/GenBank/DDBJ whole genome shotgun (WGS) entry which is preliminary data.</text>
</comment>
<evidence type="ECO:0000313" key="3">
    <source>
        <dbReference type="Proteomes" id="UP001629953"/>
    </source>
</evidence>
<dbReference type="Pfam" id="PF12292">
    <property type="entry name" value="DUF3624"/>
    <property type="match status" value="1"/>
</dbReference>
<feature type="transmembrane region" description="Helical" evidence="1">
    <location>
        <begin position="45"/>
        <end position="71"/>
    </location>
</feature>
<organism evidence="2 3">
    <name type="scientific">Celerinatantimonas yamalensis</name>
    <dbReference type="NCBI Taxonomy" id="559956"/>
    <lineage>
        <taxon>Bacteria</taxon>
        <taxon>Pseudomonadati</taxon>
        <taxon>Pseudomonadota</taxon>
        <taxon>Gammaproteobacteria</taxon>
        <taxon>Celerinatantimonadaceae</taxon>
        <taxon>Celerinatantimonas</taxon>
    </lineage>
</organism>
<protein>
    <submittedName>
        <fullName evidence="2">DUF3624 family protein</fullName>
    </submittedName>
</protein>
<feature type="transmembrane region" description="Helical" evidence="1">
    <location>
        <begin position="21"/>
        <end position="39"/>
    </location>
</feature>
<keyword evidence="1" id="KW-0812">Transmembrane</keyword>
<sequence>MACQRCSSDWFWQKLGRCRQCMLLNLLLLLIGLTTLWWSESMTPVYHFLAMFVTGAAALLLAAHLVMALYYRYFESAQRQ</sequence>
<dbReference type="RefSeq" id="WP_408623824.1">
    <property type="nucleotide sequence ID" value="NZ_JBEQCT010000004.1"/>
</dbReference>
<dbReference type="Proteomes" id="UP001629953">
    <property type="component" value="Unassembled WGS sequence"/>
</dbReference>
<name>A0ABW9G8K7_9GAMM</name>
<evidence type="ECO:0000313" key="2">
    <source>
        <dbReference type="EMBL" id="MFM2485588.1"/>
    </source>
</evidence>
<dbReference type="InterPro" id="IPR022072">
    <property type="entry name" value="DUF3624"/>
</dbReference>
<reference evidence="2 3" key="1">
    <citation type="journal article" date="2013" name="Int. J. Syst. Evol. Microbiol.">
        <title>Celerinatantimonas yamalensis sp. nov., a cold-adapted diazotrophic bacterium from a cold permafrost brine.</title>
        <authorList>
            <person name="Shcherbakova V."/>
            <person name="Chuvilskaya N."/>
            <person name="Rivkina E."/>
            <person name="Demidov N."/>
            <person name="Uchaeva V."/>
            <person name="Suetin S."/>
            <person name="Suzina N."/>
            <person name="Gilichinsky D."/>
        </authorList>
    </citation>
    <scope>NUCLEOTIDE SEQUENCE [LARGE SCALE GENOMIC DNA]</scope>
    <source>
        <strain evidence="2 3">C7</strain>
    </source>
</reference>
<keyword evidence="3" id="KW-1185">Reference proteome</keyword>
<dbReference type="EMBL" id="JBEQCT010000004">
    <property type="protein sequence ID" value="MFM2485588.1"/>
    <property type="molecule type" value="Genomic_DNA"/>
</dbReference>
<gene>
    <name evidence="2" type="ORF">ABUE30_11040</name>
</gene>
<proteinExistence type="predicted"/>
<accession>A0ABW9G8K7</accession>
<keyword evidence="1" id="KW-0472">Membrane</keyword>
<evidence type="ECO:0000256" key="1">
    <source>
        <dbReference type="SAM" id="Phobius"/>
    </source>
</evidence>